<dbReference type="Gene3D" id="1.20.1250.20">
    <property type="entry name" value="MFS general substrate transporter like domains"/>
    <property type="match status" value="2"/>
</dbReference>
<feature type="transmembrane region" description="Helical" evidence="5">
    <location>
        <begin position="161"/>
        <end position="181"/>
    </location>
</feature>
<dbReference type="Pfam" id="PF07690">
    <property type="entry name" value="MFS_1"/>
    <property type="match status" value="1"/>
</dbReference>
<evidence type="ECO:0000256" key="1">
    <source>
        <dbReference type="ARBA" id="ARBA00004141"/>
    </source>
</evidence>
<dbReference type="InterPro" id="IPR020846">
    <property type="entry name" value="MFS_dom"/>
</dbReference>
<dbReference type="PANTHER" id="PTHR11662">
    <property type="entry name" value="SOLUTE CARRIER FAMILY 17"/>
    <property type="match status" value="1"/>
</dbReference>
<organism evidence="7 8">
    <name type="scientific">Armadillidium nasatum</name>
    <dbReference type="NCBI Taxonomy" id="96803"/>
    <lineage>
        <taxon>Eukaryota</taxon>
        <taxon>Metazoa</taxon>
        <taxon>Ecdysozoa</taxon>
        <taxon>Arthropoda</taxon>
        <taxon>Crustacea</taxon>
        <taxon>Multicrustacea</taxon>
        <taxon>Malacostraca</taxon>
        <taxon>Eumalacostraca</taxon>
        <taxon>Peracarida</taxon>
        <taxon>Isopoda</taxon>
        <taxon>Oniscidea</taxon>
        <taxon>Crinocheta</taxon>
        <taxon>Armadillidiidae</taxon>
        <taxon>Armadillidium</taxon>
    </lineage>
</organism>
<reference evidence="7 8" key="1">
    <citation type="journal article" date="2019" name="PLoS Biol.">
        <title>Sex chromosomes control vertical transmission of feminizing Wolbachia symbionts in an isopod.</title>
        <authorList>
            <person name="Becking T."/>
            <person name="Chebbi M.A."/>
            <person name="Giraud I."/>
            <person name="Moumen B."/>
            <person name="Laverre T."/>
            <person name="Caubet Y."/>
            <person name="Peccoud J."/>
            <person name="Gilbert C."/>
            <person name="Cordaux R."/>
        </authorList>
    </citation>
    <scope>NUCLEOTIDE SEQUENCE [LARGE SCALE GENOMIC DNA]</scope>
    <source>
        <strain evidence="7">ANa2</strain>
        <tissue evidence="7">Whole body excluding digestive tract and cuticle</tissue>
    </source>
</reference>
<feature type="transmembrane region" description="Helical" evidence="5">
    <location>
        <begin position="316"/>
        <end position="335"/>
    </location>
</feature>
<keyword evidence="8" id="KW-1185">Reference proteome</keyword>
<keyword evidence="2 5" id="KW-0812">Transmembrane</keyword>
<comment type="caution">
    <text evidence="7">The sequence shown here is derived from an EMBL/GenBank/DDBJ whole genome shotgun (WGS) entry which is preliminary data.</text>
</comment>
<feature type="transmembrane region" description="Helical" evidence="5">
    <location>
        <begin position="417"/>
        <end position="440"/>
    </location>
</feature>
<feature type="transmembrane region" description="Helical" evidence="5">
    <location>
        <begin position="130"/>
        <end position="149"/>
    </location>
</feature>
<dbReference type="OrthoDB" id="2985014at2759"/>
<keyword evidence="3 5" id="KW-1133">Transmembrane helix</keyword>
<keyword evidence="4 5" id="KW-0472">Membrane</keyword>
<dbReference type="PROSITE" id="PS50850">
    <property type="entry name" value="MFS"/>
    <property type="match status" value="1"/>
</dbReference>
<feature type="transmembrane region" description="Helical" evidence="5">
    <location>
        <begin position="382"/>
        <end position="405"/>
    </location>
</feature>
<name>A0A5N5SMI5_9CRUS</name>
<sequence>MTSGDPENLKSDERKTSNLSTTDKPFIGIRWILVFMLFLTSFNLFFLRNSIGVIVVAMVNTTHEEDTDYSADACPEAINQTEPTNAEVKGPQYYWEPNEQGLIIALYFWGYFISRLFLSRLSEKFGQRETLCLVMLSAGIITLASPWAASVSGYFFAATRFLTGISFGPAGAAFYGLLSAWAPKSEMSTMSSLGFSGGTIGMTLGVFCSGWLSEALGWPSVFYLSGAMQVIVAPFWILLITNHPFDHKWLSNYERELLKDKKDIRTKKNVPYFKILTSPYVLILVYCGFARSWLDQAVNNEGPSFFGYKIGLDLDIASYVTGASSLSSVVFLLVYGKSTDTIVNKKYLSKRNTRRLFHIIGVGMPTIILLGITWTGCNSTAAIIWWILLGATSVATVSSAGVSVLDIAPNHTATVNALLGVGSLGAAIAPSAIAALVGTFKRCFSFNAVLSCHDNNNNKQQ</sequence>
<feature type="transmembrane region" description="Helical" evidence="5">
    <location>
        <begin position="101"/>
        <end position="118"/>
    </location>
</feature>
<proteinExistence type="predicted"/>
<dbReference type="GO" id="GO:0022857">
    <property type="term" value="F:transmembrane transporter activity"/>
    <property type="evidence" value="ECO:0007669"/>
    <property type="project" value="InterPro"/>
</dbReference>
<evidence type="ECO:0000256" key="5">
    <source>
        <dbReference type="SAM" id="Phobius"/>
    </source>
</evidence>
<gene>
    <name evidence="7" type="ORF">Anas_09944</name>
</gene>
<evidence type="ECO:0000313" key="7">
    <source>
        <dbReference type="EMBL" id="KAB7494910.1"/>
    </source>
</evidence>
<feature type="transmembrane region" description="Helical" evidence="5">
    <location>
        <begin position="218"/>
        <end position="240"/>
    </location>
</feature>
<comment type="subcellular location">
    <subcellularLocation>
        <location evidence="1">Membrane</location>
        <topology evidence="1">Multi-pass membrane protein</topology>
    </subcellularLocation>
</comment>
<feature type="transmembrane region" description="Helical" evidence="5">
    <location>
        <begin position="272"/>
        <end position="294"/>
    </location>
</feature>
<protein>
    <submittedName>
        <fullName evidence="7">Sialin</fullName>
    </submittedName>
</protein>
<evidence type="ECO:0000256" key="3">
    <source>
        <dbReference type="ARBA" id="ARBA00022989"/>
    </source>
</evidence>
<dbReference type="EMBL" id="SEYY01023351">
    <property type="protein sequence ID" value="KAB7494910.1"/>
    <property type="molecule type" value="Genomic_DNA"/>
</dbReference>
<feature type="transmembrane region" description="Helical" evidence="5">
    <location>
        <begin position="356"/>
        <end position="376"/>
    </location>
</feature>
<dbReference type="Proteomes" id="UP000326759">
    <property type="component" value="Unassembled WGS sequence"/>
</dbReference>
<evidence type="ECO:0000259" key="6">
    <source>
        <dbReference type="PROSITE" id="PS50850"/>
    </source>
</evidence>
<dbReference type="GO" id="GO:0016020">
    <property type="term" value="C:membrane"/>
    <property type="evidence" value="ECO:0007669"/>
    <property type="project" value="UniProtKB-SubCell"/>
</dbReference>
<feature type="domain" description="Major facilitator superfamily (MFS) profile" evidence="6">
    <location>
        <begin position="36"/>
        <end position="461"/>
    </location>
</feature>
<accession>A0A5N5SMI5</accession>
<dbReference type="InterPro" id="IPR036259">
    <property type="entry name" value="MFS_trans_sf"/>
</dbReference>
<dbReference type="SUPFAM" id="SSF103473">
    <property type="entry name" value="MFS general substrate transporter"/>
    <property type="match status" value="1"/>
</dbReference>
<dbReference type="InterPro" id="IPR050382">
    <property type="entry name" value="MFS_Na/Anion_cotransporter"/>
</dbReference>
<dbReference type="PANTHER" id="PTHR11662:SF399">
    <property type="entry name" value="FI19708P1-RELATED"/>
    <property type="match status" value="1"/>
</dbReference>
<evidence type="ECO:0000256" key="2">
    <source>
        <dbReference type="ARBA" id="ARBA00022692"/>
    </source>
</evidence>
<dbReference type="AlphaFoldDB" id="A0A5N5SMI5"/>
<feature type="transmembrane region" description="Helical" evidence="5">
    <location>
        <begin position="31"/>
        <end position="59"/>
    </location>
</feature>
<dbReference type="FunFam" id="1.20.1250.20:FF:000423">
    <property type="entry name" value="Putative inorganic phosphate cotransporter-like Protein"/>
    <property type="match status" value="1"/>
</dbReference>
<evidence type="ECO:0000313" key="8">
    <source>
        <dbReference type="Proteomes" id="UP000326759"/>
    </source>
</evidence>
<feature type="transmembrane region" description="Helical" evidence="5">
    <location>
        <begin position="193"/>
        <end position="212"/>
    </location>
</feature>
<dbReference type="InterPro" id="IPR011701">
    <property type="entry name" value="MFS"/>
</dbReference>
<evidence type="ECO:0000256" key="4">
    <source>
        <dbReference type="ARBA" id="ARBA00023136"/>
    </source>
</evidence>